<dbReference type="InterPro" id="IPR019734">
    <property type="entry name" value="TPR_rpt"/>
</dbReference>
<organism evidence="1">
    <name type="scientific">marine sediment metagenome</name>
    <dbReference type="NCBI Taxonomy" id="412755"/>
    <lineage>
        <taxon>unclassified sequences</taxon>
        <taxon>metagenomes</taxon>
        <taxon>ecological metagenomes</taxon>
    </lineage>
</organism>
<name>X0WFK9_9ZZZZ</name>
<dbReference type="Gene3D" id="1.25.40.10">
    <property type="entry name" value="Tetratricopeptide repeat domain"/>
    <property type="match status" value="1"/>
</dbReference>
<dbReference type="SUPFAM" id="SSF48452">
    <property type="entry name" value="TPR-like"/>
    <property type="match status" value="1"/>
</dbReference>
<dbReference type="InterPro" id="IPR011990">
    <property type="entry name" value="TPR-like_helical_dom_sf"/>
</dbReference>
<proteinExistence type="predicted"/>
<dbReference type="EMBL" id="BARS01038500">
    <property type="protein sequence ID" value="GAG23328.1"/>
    <property type="molecule type" value="Genomic_DNA"/>
</dbReference>
<dbReference type="AlphaFoldDB" id="X0WFK9"/>
<accession>X0WFK9</accession>
<comment type="caution">
    <text evidence="1">The sequence shown here is derived from an EMBL/GenBank/DDBJ whole genome shotgun (WGS) entry which is preliminary data.</text>
</comment>
<dbReference type="Pfam" id="PF14559">
    <property type="entry name" value="TPR_19"/>
    <property type="match status" value="1"/>
</dbReference>
<gene>
    <name evidence="1" type="ORF">S01H1_58907</name>
</gene>
<protein>
    <submittedName>
        <fullName evidence="1">Uncharacterized protein</fullName>
    </submittedName>
</protein>
<dbReference type="PROSITE" id="PS50005">
    <property type="entry name" value="TPR"/>
    <property type="match status" value="1"/>
</dbReference>
<sequence length="90" mass="10280">GQVYQDRRQHQDALSTYQKAIILSPEDYRSYYLAGLALKDWKDYAGAENMLRRASQLAPDEPHVHRLLSAVAALDLIHNHQLVPKEIPIS</sequence>
<reference evidence="1" key="1">
    <citation type="journal article" date="2014" name="Front. Microbiol.">
        <title>High frequency of phylogenetically diverse reductive dehalogenase-homologous genes in deep subseafloor sedimentary metagenomes.</title>
        <authorList>
            <person name="Kawai M."/>
            <person name="Futagami T."/>
            <person name="Toyoda A."/>
            <person name="Takaki Y."/>
            <person name="Nishi S."/>
            <person name="Hori S."/>
            <person name="Arai W."/>
            <person name="Tsubouchi T."/>
            <person name="Morono Y."/>
            <person name="Uchiyama I."/>
            <person name="Ito T."/>
            <person name="Fujiyama A."/>
            <person name="Inagaki F."/>
            <person name="Takami H."/>
        </authorList>
    </citation>
    <scope>NUCLEOTIDE SEQUENCE</scope>
    <source>
        <strain evidence="1">Expedition CK06-06</strain>
    </source>
</reference>
<evidence type="ECO:0000313" key="1">
    <source>
        <dbReference type="EMBL" id="GAG23328.1"/>
    </source>
</evidence>
<feature type="non-terminal residue" evidence="1">
    <location>
        <position position="1"/>
    </location>
</feature>